<feature type="region of interest" description="Disordered" evidence="1">
    <location>
        <begin position="1"/>
        <end position="32"/>
    </location>
</feature>
<evidence type="ECO:0000313" key="3">
    <source>
        <dbReference type="Proteomes" id="UP000076532"/>
    </source>
</evidence>
<accession>A0A166RG76</accession>
<evidence type="ECO:0000313" key="2">
    <source>
        <dbReference type="EMBL" id="KZP28238.1"/>
    </source>
</evidence>
<dbReference type="EMBL" id="KV417504">
    <property type="protein sequence ID" value="KZP28238.1"/>
    <property type="molecule type" value="Genomic_DNA"/>
</dbReference>
<proteinExistence type="predicted"/>
<dbReference type="AlphaFoldDB" id="A0A166RG76"/>
<name>A0A166RG76_9AGAM</name>
<evidence type="ECO:0000256" key="1">
    <source>
        <dbReference type="SAM" id="MobiDB-lite"/>
    </source>
</evidence>
<dbReference type="Proteomes" id="UP000076532">
    <property type="component" value="Unassembled WGS sequence"/>
</dbReference>
<sequence>MSSQSTSPVAYPPTVHAAPKRVEPVAQRRSRRDDCGEDAFLVQTADAASSSLAAAKHTGLDTRTIL</sequence>
<protein>
    <submittedName>
        <fullName evidence="2">Uncharacterized protein</fullName>
    </submittedName>
</protein>
<gene>
    <name evidence="2" type="ORF">FIBSPDRAFT_947822</name>
</gene>
<organism evidence="2 3">
    <name type="scientific">Athelia psychrophila</name>
    <dbReference type="NCBI Taxonomy" id="1759441"/>
    <lineage>
        <taxon>Eukaryota</taxon>
        <taxon>Fungi</taxon>
        <taxon>Dikarya</taxon>
        <taxon>Basidiomycota</taxon>
        <taxon>Agaricomycotina</taxon>
        <taxon>Agaricomycetes</taxon>
        <taxon>Agaricomycetidae</taxon>
        <taxon>Atheliales</taxon>
        <taxon>Atheliaceae</taxon>
        <taxon>Athelia</taxon>
    </lineage>
</organism>
<reference evidence="2 3" key="1">
    <citation type="journal article" date="2016" name="Mol. Biol. Evol.">
        <title>Comparative Genomics of Early-Diverging Mushroom-Forming Fungi Provides Insights into the Origins of Lignocellulose Decay Capabilities.</title>
        <authorList>
            <person name="Nagy L.G."/>
            <person name="Riley R."/>
            <person name="Tritt A."/>
            <person name="Adam C."/>
            <person name="Daum C."/>
            <person name="Floudas D."/>
            <person name="Sun H."/>
            <person name="Yadav J.S."/>
            <person name="Pangilinan J."/>
            <person name="Larsson K.H."/>
            <person name="Matsuura K."/>
            <person name="Barry K."/>
            <person name="Labutti K."/>
            <person name="Kuo R."/>
            <person name="Ohm R.A."/>
            <person name="Bhattacharya S.S."/>
            <person name="Shirouzu T."/>
            <person name="Yoshinaga Y."/>
            <person name="Martin F.M."/>
            <person name="Grigoriev I.V."/>
            <person name="Hibbett D.S."/>
        </authorList>
    </citation>
    <scope>NUCLEOTIDE SEQUENCE [LARGE SCALE GENOMIC DNA]</scope>
    <source>
        <strain evidence="2 3">CBS 109695</strain>
    </source>
</reference>
<keyword evidence="3" id="KW-1185">Reference proteome</keyword>